<keyword evidence="4 6" id="KW-0472">Membrane</keyword>
<evidence type="ECO:0000256" key="4">
    <source>
        <dbReference type="ARBA" id="ARBA00023136"/>
    </source>
</evidence>
<feature type="transmembrane region" description="Helical" evidence="6">
    <location>
        <begin position="333"/>
        <end position="354"/>
    </location>
</feature>
<name>A0A561E7I0_9MICO</name>
<dbReference type="GO" id="GO:0016020">
    <property type="term" value="C:membrane"/>
    <property type="evidence" value="ECO:0007669"/>
    <property type="project" value="UniProtKB-SubCell"/>
</dbReference>
<feature type="transmembrane region" description="Helical" evidence="6">
    <location>
        <begin position="38"/>
        <end position="56"/>
    </location>
</feature>
<feature type="transmembrane region" description="Helical" evidence="6">
    <location>
        <begin position="455"/>
        <end position="479"/>
    </location>
</feature>
<evidence type="ECO:0000256" key="3">
    <source>
        <dbReference type="ARBA" id="ARBA00022989"/>
    </source>
</evidence>
<feature type="transmembrane region" description="Helical" evidence="6">
    <location>
        <begin position="164"/>
        <end position="186"/>
    </location>
</feature>
<evidence type="ECO:0000256" key="2">
    <source>
        <dbReference type="ARBA" id="ARBA00022692"/>
    </source>
</evidence>
<dbReference type="Proteomes" id="UP000318297">
    <property type="component" value="Unassembled WGS sequence"/>
</dbReference>
<dbReference type="GO" id="GO:0012505">
    <property type="term" value="C:endomembrane system"/>
    <property type="evidence" value="ECO:0007669"/>
    <property type="project" value="UniProtKB-SubCell"/>
</dbReference>
<feature type="transmembrane region" description="Helical" evidence="6">
    <location>
        <begin position="82"/>
        <end position="102"/>
    </location>
</feature>
<accession>A0A561E7I0</accession>
<feature type="transmembrane region" description="Helical" evidence="6">
    <location>
        <begin position="109"/>
        <end position="129"/>
    </location>
</feature>
<evidence type="ECO:0000313" key="8">
    <source>
        <dbReference type="EMBL" id="TWE11583.1"/>
    </source>
</evidence>
<dbReference type="RefSeq" id="WP_145224937.1">
    <property type="nucleotide sequence ID" value="NZ_VIVQ01000001.1"/>
</dbReference>
<dbReference type="AlphaFoldDB" id="A0A561E7I0"/>
<feature type="transmembrane region" description="Helical" evidence="6">
    <location>
        <begin position="209"/>
        <end position="230"/>
    </location>
</feature>
<proteinExistence type="predicted"/>
<evidence type="ECO:0000256" key="6">
    <source>
        <dbReference type="SAM" id="Phobius"/>
    </source>
</evidence>
<dbReference type="PANTHER" id="PTHR22773">
    <property type="entry name" value="NADH DEHYDROGENASE"/>
    <property type="match status" value="1"/>
</dbReference>
<feature type="transmembrane region" description="Helical" evidence="6">
    <location>
        <begin position="242"/>
        <end position="265"/>
    </location>
</feature>
<organism evidence="8 9">
    <name type="scientific">Rudaeicoccus suwonensis</name>
    <dbReference type="NCBI Taxonomy" id="657409"/>
    <lineage>
        <taxon>Bacteria</taxon>
        <taxon>Bacillati</taxon>
        <taxon>Actinomycetota</taxon>
        <taxon>Actinomycetes</taxon>
        <taxon>Micrococcales</taxon>
        <taxon>Dermacoccaceae</taxon>
        <taxon>Rudaeicoccus</taxon>
    </lineage>
</organism>
<keyword evidence="2 5" id="KW-0812">Transmembrane</keyword>
<comment type="subcellular location">
    <subcellularLocation>
        <location evidence="1">Endomembrane system</location>
        <topology evidence="1">Multi-pass membrane protein</topology>
    </subcellularLocation>
    <subcellularLocation>
        <location evidence="5">Membrane</location>
        <topology evidence="5">Multi-pass membrane protein</topology>
    </subcellularLocation>
</comment>
<sequence>MTISYDWWLLAPVLVPAVGAVLLLVLDAIAPRLGRAHWWLATVLLLAAAATVVMRMPHGDATRQTLCVRGGSCFYALDHVGAGLQLAALVGAAVIALLAGPIRVPAERAAVQAVLLLASAAGAAGVAGARDLGSWLVLLELATIPSIALVALRGRRSATDGSLALLTTALVSFAITVMGAALWFAATGSAMIDSAAVQTAISDPDNRRVLILAIMFIVAGLAFKLSLVPFHTWTPEAFGGASVPIGGFLAVTSKVAALSALLVIFRTVPLIGSSSMVTVAVLAGLSMTVGNVMALRERQTLRFLAWSTVSQAGWVVLPLASTAGSAIRASAGYLLVYVLATIVVFAVVTALAHADGRDEATALASYGGLFRRRPLLALTLSLALLALMGLPPALVGLVAKVLAFEPVVGSSMWPLAIVAAVNAMLGVAVYLRWLRILFGARREPVHAGQVHPVHQVVLLLGLVALAVTSVAPGLLLGLVGH</sequence>
<dbReference type="OrthoDB" id="9811718at2"/>
<evidence type="ECO:0000256" key="1">
    <source>
        <dbReference type="ARBA" id="ARBA00004127"/>
    </source>
</evidence>
<feature type="transmembrane region" description="Helical" evidence="6">
    <location>
        <begin position="411"/>
        <end position="434"/>
    </location>
</feature>
<dbReference type="EMBL" id="VIVQ01000001">
    <property type="protein sequence ID" value="TWE11583.1"/>
    <property type="molecule type" value="Genomic_DNA"/>
</dbReference>
<evidence type="ECO:0000313" key="9">
    <source>
        <dbReference type="Proteomes" id="UP000318297"/>
    </source>
</evidence>
<feature type="domain" description="NADH:quinone oxidoreductase/Mrp antiporter transmembrane" evidence="7">
    <location>
        <begin position="129"/>
        <end position="425"/>
    </location>
</feature>
<feature type="transmembrane region" description="Helical" evidence="6">
    <location>
        <begin position="135"/>
        <end position="152"/>
    </location>
</feature>
<feature type="transmembrane region" description="Helical" evidence="6">
    <location>
        <begin position="271"/>
        <end position="292"/>
    </location>
</feature>
<evidence type="ECO:0000259" key="7">
    <source>
        <dbReference type="Pfam" id="PF00361"/>
    </source>
</evidence>
<protein>
    <submittedName>
        <fullName evidence="8">NADH dehydrogenase subunit N</fullName>
    </submittedName>
</protein>
<comment type="caution">
    <text evidence="8">The sequence shown here is derived from an EMBL/GenBank/DDBJ whole genome shotgun (WGS) entry which is preliminary data.</text>
</comment>
<reference evidence="8 9" key="1">
    <citation type="submission" date="2019-06" db="EMBL/GenBank/DDBJ databases">
        <title>Sequencing the genomes of 1000 actinobacteria strains.</title>
        <authorList>
            <person name="Klenk H.-P."/>
        </authorList>
    </citation>
    <scope>NUCLEOTIDE SEQUENCE [LARGE SCALE GENOMIC DNA]</scope>
    <source>
        <strain evidence="8 9">DSM 19560</strain>
    </source>
</reference>
<feature type="transmembrane region" description="Helical" evidence="6">
    <location>
        <begin position="304"/>
        <end position="327"/>
    </location>
</feature>
<keyword evidence="9" id="KW-1185">Reference proteome</keyword>
<dbReference type="Pfam" id="PF00361">
    <property type="entry name" value="Proton_antipo_M"/>
    <property type="match status" value="1"/>
</dbReference>
<evidence type="ECO:0000256" key="5">
    <source>
        <dbReference type="RuleBase" id="RU000320"/>
    </source>
</evidence>
<feature type="transmembrane region" description="Helical" evidence="6">
    <location>
        <begin position="375"/>
        <end position="399"/>
    </location>
</feature>
<keyword evidence="3 6" id="KW-1133">Transmembrane helix</keyword>
<dbReference type="InterPro" id="IPR001750">
    <property type="entry name" value="ND/Mrp_TM"/>
</dbReference>
<feature type="transmembrane region" description="Helical" evidence="6">
    <location>
        <begin position="6"/>
        <end position="26"/>
    </location>
</feature>
<gene>
    <name evidence="8" type="ORF">BKA23_0358</name>
</gene>